<dbReference type="OMA" id="RKIHMLA"/>
<dbReference type="Gene3D" id="1.10.240.10">
    <property type="entry name" value="Tyrosyl-Transfer RNA Synthetase"/>
    <property type="match status" value="1"/>
</dbReference>
<evidence type="ECO:0000256" key="2">
    <source>
        <dbReference type="ARBA" id="ARBA00005594"/>
    </source>
</evidence>
<gene>
    <name evidence="14" type="ORF">SAPIO_CDS0075</name>
</gene>
<accession>A0A084GHG9</accession>
<dbReference type="GO" id="GO:0004831">
    <property type="term" value="F:tyrosine-tRNA ligase activity"/>
    <property type="evidence" value="ECO:0007669"/>
    <property type="project" value="UniProtKB-EC"/>
</dbReference>
<feature type="compositionally biased region" description="Gly residues" evidence="13">
    <location>
        <begin position="366"/>
        <end position="375"/>
    </location>
</feature>
<evidence type="ECO:0000256" key="10">
    <source>
        <dbReference type="ARBA" id="ARBA00033323"/>
    </source>
</evidence>
<reference evidence="14 15" key="1">
    <citation type="journal article" date="2014" name="Genome Announc.">
        <title>Draft genome sequence of the pathogenic fungus Scedosporium apiospermum.</title>
        <authorList>
            <person name="Vandeputte P."/>
            <person name="Ghamrawi S."/>
            <person name="Rechenmann M."/>
            <person name="Iltis A."/>
            <person name="Giraud S."/>
            <person name="Fleury M."/>
            <person name="Thornton C."/>
            <person name="Delhaes L."/>
            <person name="Meyer W."/>
            <person name="Papon N."/>
            <person name="Bouchara J.P."/>
        </authorList>
    </citation>
    <scope>NUCLEOTIDE SEQUENCE [LARGE SCALE GENOMIC DNA]</scope>
    <source>
        <strain evidence="14 15">IHEM 14462</strain>
    </source>
</reference>
<keyword evidence="9 12" id="KW-0030">Aminoacyl-tRNA synthetase</keyword>
<keyword evidence="4" id="KW-0963">Cytoplasm</keyword>
<evidence type="ECO:0000256" key="5">
    <source>
        <dbReference type="ARBA" id="ARBA00022598"/>
    </source>
</evidence>
<evidence type="ECO:0000313" key="15">
    <source>
        <dbReference type="Proteomes" id="UP000028545"/>
    </source>
</evidence>
<sequence>MATMTAEERFALIKENLEEILNPEIIEGILAEGRNPRVYWGTATTGRPHCGYFVPAIKIAQLLHAGCEVTILLADIHGFLDNLKAPLELVEQRALFYKRGVTAILEAVGVSTDKLKFVFGSSYQKNADYVMDVYRMCSLISENDAKRAGAEIVKQSDNAPLSGLLYPILQVLDEQYLDVDAQFGGLDQRKLFIAAKDWLPKLGYKERAHLMNPMVPGLQGGKMSASDPDSKIDLLDPPELVAKKIKKAEAAPGVTEGNGILAFAEFVLLPAAGLKGKRELVVTRERDGLEPLVYTKISQMHEDYKNDILTPQLLKPAITKALQDLLAPIQAAYQASPEWQEITLKAYPPEEKKKKEKKVKNKGTRYPGGGAGPAGGESLPVRPAEGAAGTPDGQPAA</sequence>
<dbReference type="InterPro" id="IPR014729">
    <property type="entry name" value="Rossmann-like_a/b/a_fold"/>
</dbReference>
<dbReference type="GO" id="GO:0005737">
    <property type="term" value="C:cytoplasm"/>
    <property type="evidence" value="ECO:0007669"/>
    <property type="project" value="UniProtKB-SubCell"/>
</dbReference>
<evidence type="ECO:0000256" key="8">
    <source>
        <dbReference type="ARBA" id="ARBA00022917"/>
    </source>
</evidence>
<evidence type="ECO:0000256" key="7">
    <source>
        <dbReference type="ARBA" id="ARBA00022840"/>
    </source>
</evidence>
<dbReference type="AlphaFoldDB" id="A0A084GHG9"/>
<dbReference type="PANTHER" id="PTHR46264:SF4">
    <property type="entry name" value="TYROSINE--TRNA LIGASE, CYTOPLASMIC"/>
    <property type="match status" value="1"/>
</dbReference>
<keyword evidence="15" id="KW-1185">Reference proteome</keyword>
<keyword evidence="5 12" id="KW-0436">Ligase</keyword>
<evidence type="ECO:0000256" key="11">
    <source>
        <dbReference type="ARBA" id="ARBA00048248"/>
    </source>
</evidence>
<name>A0A084GHG9_PSEDA</name>
<dbReference type="FunFam" id="3.40.50.620:FF:000040">
    <property type="entry name" value="Tyrosine--tRNA ligase"/>
    <property type="match status" value="1"/>
</dbReference>
<dbReference type="PRINTS" id="PR01040">
    <property type="entry name" value="TRNASYNTHTYR"/>
</dbReference>
<dbReference type="GeneID" id="27718227"/>
<protein>
    <recommendedName>
        <fullName evidence="3 12">Tyrosine--tRNA ligase</fullName>
        <ecNumber evidence="3 12">6.1.1.1</ecNumber>
    </recommendedName>
    <alternativeName>
        <fullName evidence="10 12">Tyrosyl-tRNA synthetase</fullName>
    </alternativeName>
</protein>
<comment type="catalytic activity">
    <reaction evidence="11 12">
        <text>tRNA(Tyr) + L-tyrosine + ATP = L-tyrosyl-tRNA(Tyr) + AMP + diphosphate + H(+)</text>
        <dbReference type="Rhea" id="RHEA:10220"/>
        <dbReference type="Rhea" id="RHEA-COMP:9706"/>
        <dbReference type="Rhea" id="RHEA-COMP:9707"/>
        <dbReference type="ChEBI" id="CHEBI:15378"/>
        <dbReference type="ChEBI" id="CHEBI:30616"/>
        <dbReference type="ChEBI" id="CHEBI:33019"/>
        <dbReference type="ChEBI" id="CHEBI:58315"/>
        <dbReference type="ChEBI" id="CHEBI:78442"/>
        <dbReference type="ChEBI" id="CHEBI:78536"/>
        <dbReference type="ChEBI" id="CHEBI:456215"/>
        <dbReference type="EC" id="6.1.1.1"/>
    </reaction>
</comment>
<keyword evidence="7 12" id="KW-0067">ATP-binding</keyword>
<evidence type="ECO:0000256" key="1">
    <source>
        <dbReference type="ARBA" id="ARBA00004496"/>
    </source>
</evidence>
<dbReference type="Proteomes" id="UP000028545">
    <property type="component" value="Unassembled WGS sequence"/>
</dbReference>
<dbReference type="Pfam" id="PF00579">
    <property type="entry name" value="tRNA-synt_1b"/>
    <property type="match status" value="1"/>
</dbReference>
<dbReference type="GO" id="GO:0006437">
    <property type="term" value="P:tyrosyl-tRNA aminoacylation"/>
    <property type="evidence" value="ECO:0007669"/>
    <property type="project" value="InterPro"/>
</dbReference>
<evidence type="ECO:0000256" key="12">
    <source>
        <dbReference type="RuleBase" id="RU361234"/>
    </source>
</evidence>
<dbReference type="EC" id="6.1.1.1" evidence="3 12"/>
<evidence type="ECO:0000256" key="13">
    <source>
        <dbReference type="SAM" id="MobiDB-lite"/>
    </source>
</evidence>
<evidence type="ECO:0000256" key="6">
    <source>
        <dbReference type="ARBA" id="ARBA00022741"/>
    </source>
</evidence>
<keyword evidence="8 12" id="KW-0648">Protein biosynthesis</keyword>
<dbReference type="InterPro" id="IPR050489">
    <property type="entry name" value="Tyr-tRNA_synthase"/>
</dbReference>
<evidence type="ECO:0000256" key="9">
    <source>
        <dbReference type="ARBA" id="ARBA00023146"/>
    </source>
</evidence>
<feature type="region of interest" description="Disordered" evidence="13">
    <location>
        <begin position="346"/>
        <end position="397"/>
    </location>
</feature>
<comment type="caution">
    <text evidence="14">The sequence shown here is derived from an EMBL/GenBank/DDBJ whole genome shotgun (WGS) entry which is preliminary data.</text>
</comment>
<evidence type="ECO:0000256" key="3">
    <source>
        <dbReference type="ARBA" id="ARBA00013160"/>
    </source>
</evidence>
<dbReference type="InterPro" id="IPR002307">
    <property type="entry name" value="Tyr-tRNA-ligase"/>
</dbReference>
<dbReference type="VEuPathDB" id="FungiDB:SAPIO_CDS0075"/>
<dbReference type="OrthoDB" id="197206at2759"/>
<comment type="subcellular location">
    <subcellularLocation>
        <location evidence="1">Cytoplasm</location>
    </subcellularLocation>
</comment>
<dbReference type="NCBIfam" id="NF006330">
    <property type="entry name" value="PRK08560.1"/>
    <property type="match status" value="1"/>
</dbReference>
<dbReference type="KEGG" id="sapo:SAPIO_CDS0075"/>
<evidence type="ECO:0000256" key="4">
    <source>
        <dbReference type="ARBA" id="ARBA00022490"/>
    </source>
</evidence>
<evidence type="ECO:0000313" key="14">
    <source>
        <dbReference type="EMBL" id="KEZ46781.1"/>
    </source>
</evidence>
<dbReference type="InterPro" id="IPR023617">
    <property type="entry name" value="Tyr-tRNA-ligase_arc/euk-type"/>
</dbReference>
<organism evidence="14 15">
    <name type="scientific">Pseudallescheria apiosperma</name>
    <name type="common">Scedosporium apiospermum</name>
    <dbReference type="NCBI Taxonomy" id="563466"/>
    <lineage>
        <taxon>Eukaryota</taxon>
        <taxon>Fungi</taxon>
        <taxon>Dikarya</taxon>
        <taxon>Ascomycota</taxon>
        <taxon>Pezizomycotina</taxon>
        <taxon>Sordariomycetes</taxon>
        <taxon>Hypocreomycetidae</taxon>
        <taxon>Microascales</taxon>
        <taxon>Microascaceae</taxon>
        <taxon>Scedosporium</taxon>
    </lineage>
</organism>
<dbReference type="EMBL" id="JOWA01000011">
    <property type="protein sequence ID" value="KEZ46781.1"/>
    <property type="molecule type" value="Genomic_DNA"/>
</dbReference>
<dbReference type="GO" id="GO:0005524">
    <property type="term" value="F:ATP binding"/>
    <property type="evidence" value="ECO:0007669"/>
    <property type="project" value="UniProtKB-KW"/>
</dbReference>
<proteinExistence type="inferred from homology"/>
<dbReference type="HOGENOM" id="CLU_035267_0_1_1"/>
<dbReference type="PIRSF" id="PIRSF006588">
    <property type="entry name" value="TyrRS_arch_euk"/>
    <property type="match status" value="1"/>
</dbReference>
<dbReference type="RefSeq" id="XP_016646580.1">
    <property type="nucleotide sequence ID" value="XM_016782947.1"/>
</dbReference>
<feature type="compositionally biased region" description="Basic residues" evidence="13">
    <location>
        <begin position="354"/>
        <end position="363"/>
    </location>
</feature>
<keyword evidence="6 12" id="KW-0547">Nucleotide-binding</keyword>
<comment type="similarity">
    <text evidence="2 12">Belongs to the class-I aminoacyl-tRNA synthetase family.</text>
</comment>
<dbReference type="NCBIfam" id="TIGR00234">
    <property type="entry name" value="tyrS"/>
    <property type="match status" value="1"/>
</dbReference>
<dbReference type="InterPro" id="IPR002305">
    <property type="entry name" value="aa-tRNA-synth_Ic"/>
</dbReference>
<dbReference type="SUPFAM" id="SSF52374">
    <property type="entry name" value="Nucleotidylyl transferase"/>
    <property type="match status" value="1"/>
</dbReference>
<dbReference type="Gene3D" id="3.40.50.620">
    <property type="entry name" value="HUPs"/>
    <property type="match status" value="1"/>
</dbReference>
<dbReference type="PANTHER" id="PTHR46264">
    <property type="entry name" value="TYROSINE-TRNA LIGASE"/>
    <property type="match status" value="1"/>
</dbReference>